<accession>A0ABQ0AEL5</accession>
<dbReference type="EMBL" id="BAABWN010000017">
    <property type="protein sequence ID" value="GAA6169973.1"/>
    <property type="molecule type" value="Genomic_DNA"/>
</dbReference>
<keyword evidence="1" id="KW-0472">Membrane</keyword>
<keyword evidence="3" id="KW-1185">Reference proteome</keyword>
<evidence type="ECO:0000313" key="3">
    <source>
        <dbReference type="Proteomes" id="UP001465153"/>
    </source>
</evidence>
<protein>
    <recommendedName>
        <fullName evidence="4">Anti-sigma factor</fullName>
    </recommendedName>
</protein>
<organism evidence="2 3">
    <name type="scientific">Sessilibacter corallicola</name>
    <dbReference type="NCBI Taxonomy" id="2904075"/>
    <lineage>
        <taxon>Bacteria</taxon>
        <taxon>Pseudomonadati</taxon>
        <taxon>Pseudomonadota</taxon>
        <taxon>Gammaproteobacteria</taxon>
        <taxon>Cellvibrionales</taxon>
        <taxon>Cellvibrionaceae</taxon>
        <taxon>Sessilibacter</taxon>
    </lineage>
</organism>
<evidence type="ECO:0000313" key="2">
    <source>
        <dbReference type="EMBL" id="GAA6169973.1"/>
    </source>
</evidence>
<keyword evidence="1" id="KW-0812">Transmembrane</keyword>
<name>A0ABQ0AEL5_9GAMM</name>
<dbReference type="RefSeq" id="WP_353304340.1">
    <property type="nucleotide sequence ID" value="NZ_BAABWN010000017.1"/>
</dbReference>
<comment type="caution">
    <text evidence="2">The sequence shown here is derived from an EMBL/GenBank/DDBJ whole genome shotgun (WGS) entry which is preliminary data.</text>
</comment>
<proteinExistence type="predicted"/>
<gene>
    <name evidence="2" type="ORF">NBRC116591_37850</name>
</gene>
<keyword evidence="1" id="KW-1133">Transmembrane helix</keyword>
<evidence type="ECO:0008006" key="4">
    <source>
        <dbReference type="Google" id="ProtNLM"/>
    </source>
</evidence>
<dbReference type="Proteomes" id="UP001465153">
    <property type="component" value="Unassembled WGS sequence"/>
</dbReference>
<reference evidence="2 3" key="1">
    <citation type="submission" date="2024-04" db="EMBL/GenBank/DDBJ databases">
        <title>Draft genome sequence of Sessilibacter corallicola NBRC 116591.</title>
        <authorList>
            <person name="Miyakawa T."/>
            <person name="Kusuya Y."/>
            <person name="Miura T."/>
        </authorList>
    </citation>
    <scope>NUCLEOTIDE SEQUENCE [LARGE SCALE GENOMIC DNA]</scope>
    <source>
        <strain evidence="2 3">KU-00831-HH</strain>
    </source>
</reference>
<feature type="transmembrane region" description="Helical" evidence="1">
    <location>
        <begin position="94"/>
        <end position="119"/>
    </location>
</feature>
<sequence length="245" mass="27509">MTHLDDDKLKFDERVDQYLLGRMSEEEALQFEIEYLDNPKLLAEVEMVEQLMLGLKLNAKADAHSKTEQAISQSATKAEPKKERESFGQSIKKFFDGFFIPQTAFGALAAVVFVIPLMLTSQNEIVDAGQPVHTTSVYVLGQQRVRSAAAVPDANIETIELLAEQSSLTLGVETEPTGGIPEPFTLKLYNAEDKLIWQQSGLYPDHEWVVYVSLATTFISQGQYRYELESPVNKTKIGLMQIDKF</sequence>
<evidence type="ECO:0000256" key="1">
    <source>
        <dbReference type="SAM" id="Phobius"/>
    </source>
</evidence>